<sequence>MIIEKSNGNGEIDIFSYKMAGYDDDIKIFQDGRDEINISKRQTVELIDILRKFVNGEEIE</sequence>
<keyword evidence="2" id="KW-1185">Reference proteome</keyword>
<organism evidence="1 2">
    <name type="scientific">Salmonella phage Akira</name>
    <dbReference type="NCBI Taxonomy" id="2562461"/>
    <lineage>
        <taxon>Viruses</taxon>
        <taxon>Duplodnaviria</taxon>
        <taxon>Heunggongvirae</taxon>
        <taxon>Uroviricota</taxon>
        <taxon>Caudoviricetes</taxon>
        <taxon>Akiravirus</taxon>
        <taxon>Akiravirus akira</taxon>
    </lineage>
</organism>
<dbReference type="GeneID" id="64469681"/>
<name>A0A4D6DYN3_9CAUD</name>
<dbReference type="RefSeq" id="YP_010054004.1">
    <property type="nucleotide sequence ID" value="NC_054647.1"/>
</dbReference>
<dbReference type="Proteomes" id="UP000297139">
    <property type="component" value="Segment"/>
</dbReference>
<accession>A0A4D6DYN3</accession>
<dbReference type="KEGG" id="vg:64469681"/>
<dbReference type="EMBL" id="MK599416">
    <property type="protein sequence ID" value="QBZ71473.1"/>
    <property type="molecule type" value="Genomic_DNA"/>
</dbReference>
<evidence type="ECO:0000313" key="2">
    <source>
        <dbReference type="Proteomes" id="UP000297139"/>
    </source>
</evidence>
<protein>
    <submittedName>
        <fullName evidence="1">Uncharacterized protein</fullName>
    </submittedName>
</protein>
<proteinExistence type="predicted"/>
<reference evidence="2" key="1">
    <citation type="submission" date="2019-03" db="EMBL/GenBank/DDBJ databases">
        <authorList>
            <person name="Olsen N.S."/>
            <person name="Kot W."/>
            <person name="Hansen L.H."/>
        </authorList>
    </citation>
    <scope>NUCLEOTIDE SEQUENCE [LARGE SCALE GENOMIC DNA]</scope>
</reference>
<evidence type="ECO:0000313" key="1">
    <source>
        <dbReference type="EMBL" id="QBZ71473.1"/>
    </source>
</evidence>